<organism evidence="2 3">
    <name type="scientific">Marinicella litoralis</name>
    <dbReference type="NCBI Taxonomy" id="644220"/>
    <lineage>
        <taxon>Bacteria</taxon>
        <taxon>Pseudomonadati</taxon>
        <taxon>Pseudomonadota</taxon>
        <taxon>Gammaproteobacteria</taxon>
        <taxon>Lysobacterales</taxon>
        <taxon>Marinicellaceae</taxon>
        <taxon>Marinicella</taxon>
    </lineage>
</organism>
<feature type="transmembrane region" description="Helical" evidence="1">
    <location>
        <begin position="39"/>
        <end position="56"/>
    </location>
</feature>
<protein>
    <submittedName>
        <fullName evidence="2">Uncharacterized protein</fullName>
    </submittedName>
</protein>
<keyword evidence="1" id="KW-1133">Transmembrane helix</keyword>
<evidence type="ECO:0000313" key="2">
    <source>
        <dbReference type="EMBL" id="TDR22535.1"/>
    </source>
</evidence>
<comment type="caution">
    <text evidence="2">The sequence shown here is derived from an EMBL/GenBank/DDBJ whole genome shotgun (WGS) entry which is preliminary data.</text>
</comment>
<reference evidence="2 3" key="1">
    <citation type="submission" date="2019-03" db="EMBL/GenBank/DDBJ databases">
        <title>Genomic Encyclopedia of Type Strains, Phase IV (KMG-IV): sequencing the most valuable type-strain genomes for metagenomic binning, comparative biology and taxonomic classification.</title>
        <authorList>
            <person name="Goeker M."/>
        </authorList>
    </citation>
    <scope>NUCLEOTIDE SEQUENCE [LARGE SCALE GENOMIC DNA]</scope>
    <source>
        <strain evidence="2 3">DSM 25488</strain>
    </source>
</reference>
<feature type="transmembrane region" description="Helical" evidence="1">
    <location>
        <begin position="12"/>
        <end position="34"/>
    </location>
</feature>
<dbReference type="RefSeq" id="WP_099019172.1">
    <property type="nucleotide sequence ID" value="NZ_NIHB01000002.1"/>
</dbReference>
<accession>A0A4R6XRL1</accession>
<proteinExistence type="predicted"/>
<dbReference type="Proteomes" id="UP000295724">
    <property type="component" value="Unassembled WGS sequence"/>
</dbReference>
<evidence type="ECO:0000313" key="3">
    <source>
        <dbReference type="Proteomes" id="UP000295724"/>
    </source>
</evidence>
<dbReference type="EMBL" id="SNZB01000002">
    <property type="protein sequence ID" value="TDR22535.1"/>
    <property type="molecule type" value="Genomic_DNA"/>
</dbReference>
<keyword evidence="3" id="KW-1185">Reference proteome</keyword>
<evidence type="ECO:0000256" key="1">
    <source>
        <dbReference type="SAM" id="Phobius"/>
    </source>
</evidence>
<feature type="transmembrane region" description="Helical" evidence="1">
    <location>
        <begin position="90"/>
        <end position="110"/>
    </location>
</feature>
<keyword evidence="1" id="KW-0472">Membrane</keyword>
<name>A0A4R6XRL1_9GAMM</name>
<keyword evidence="1" id="KW-0812">Transmembrane</keyword>
<sequence length="113" mass="12828">MSKEALLIQYGWLIALLLTIGVSSWAVLLIQALFQEKRIALMGVFGSLLFAFVAVFPNLGPFAAFIKIIATAICLLFMVWFYIKKFNQPYVYMPLLLLLVCGLTAFWLYLKIV</sequence>
<gene>
    <name evidence="2" type="ORF">C8D91_1026</name>
</gene>
<dbReference type="AlphaFoldDB" id="A0A4R6XRL1"/>
<feature type="transmembrane region" description="Helical" evidence="1">
    <location>
        <begin position="62"/>
        <end position="83"/>
    </location>
</feature>